<dbReference type="PANTHER" id="PTHR43340">
    <property type="entry name" value="HYPOXANTHINE-GUANINE PHOSPHORIBOSYLTRANSFERASE"/>
    <property type="match status" value="1"/>
</dbReference>
<dbReference type="GO" id="GO:0032263">
    <property type="term" value="P:GMP salvage"/>
    <property type="evidence" value="ECO:0007669"/>
    <property type="project" value="TreeGrafter"/>
</dbReference>
<sequence length="347" mass="39498">MEEKSSAEVFHGFQTINSCRSGERDRFLTGLATPEFTTYVENKMKNEISTKYLVRLASKKLEKVLNTSDNYKRLPETTKVIKQNRITLSELFQKTKMSEKMSIETKSNNIIKLSKHKISDDKSSVHLKPKRRRSASVRTDNIAYTTVSADDKLHKILEMVHFEALANISEDMRRRKYVNEEEEEEGYRNRRGHKMVPQDIIIAKNQTKSKVSHATNAKREHWIKSDADLVIDVATGAFFFLDNLLHNIKFPLTLDFVRAKFYGSRTVSSGAAKISCDVKLDVAGKHVILVEDIVDTGNTVSHLISYMEARGATSVSVCTLLDKPARRTFKFQLLGVGKFFGALRLLC</sequence>
<gene>
    <name evidence="2" type="ORF">SSX86_007213</name>
</gene>
<comment type="caution">
    <text evidence="2">The sequence shown here is derived from an EMBL/GenBank/DDBJ whole genome shotgun (WGS) entry which is preliminary data.</text>
</comment>
<evidence type="ECO:0000259" key="1">
    <source>
        <dbReference type="Pfam" id="PF00156"/>
    </source>
</evidence>
<dbReference type="GO" id="GO:0006178">
    <property type="term" value="P:guanine salvage"/>
    <property type="evidence" value="ECO:0007669"/>
    <property type="project" value="TreeGrafter"/>
</dbReference>
<evidence type="ECO:0000313" key="3">
    <source>
        <dbReference type="Proteomes" id="UP001408789"/>
    </source>
</evidence>
<dbReference type="InterPro" id="IPR029057">
    <property type="entry name" value="PRTase-like"/>
</dbReference>
<dbReference type="GO" id="GO:0005829">
    <property type="term" value="C:cytosol"/>
    <property type="evidence" value="ECO:0007669"/>
    <property type="project" value="TreeGrafter"/>
</dbReference>
<proteinExistence type="predicted"/>
<accession>A0AAP0DK69</accession>
<dbReference type="PANTHER" id="PTHR43340:SF1">
    <property type="entry name" value="HYPOXANTHINE PHOSPHORIBOSYLTRANSFERASE"/>
    <property type="match status" value="1"/>
</dbReference>
<dbReference type="GO" id="GO:0046100">
    <property type="term" value="P:hypoxanthine metabolic process"/>
    <property type="evidence" value="ECO:0007669"/>
    <property type="project" value="TreeGrafter"/>
</dbReference>
<evidence type="ECO:0000313" key="2">
    <source>
        <dbReference type="EMBL" id="KAK9074615.1"/>
    </source>
</evidence>
<dbReference type="Pfam" id="PF00156">
    <property type="entry name" value="Pribosyltran"/>
    <property type="match status" value="1"/>
</dbReference>
<dbReference type="InterPro" id="IPR050408">
    <property type="entry name" value="HGPRT"/>
</dbReference>
<organism evidence="2 3">
    <name type="scientific">Deinandra increscens subsp. villosa</name>
    <dbReference type="NCBI Taxonomy" id="3103831"/>
    <lineage>
        <taxon>Eukaryota</taxon>
        <taxon>Viridiplantae</taxon>
        <taxon>Streptophyta</taxon>
        <taxon>Embryophyta</taxon>
        <taxon>Tracheophyta</taxon>
        <taxon>Spermatophyta</taxon>
        <taxon>Magnoliopsida</taxon>
        <taxon>eudicotyledons</taxon>
        <taxon>Gunneridae</taxon>
        <taxon>Pentapetalae</taxon>
        <taxon>asterids</taxon>
        <taxon>campanulids</taxon>
        <taxon>Asterales</taxon>
        <taxon>Asteraceae</taxon>
        <taxon>Asteroideae</taxon>
        <taxon>Heliantheae alliance</taxon>
        <taxon>Madieae</taxon>
        <taxon>Madiinae</taxon>
        <taxon>Deinandra</taxon>
    </lineage>
</organism>
<dbReference type="CDD" id="cd06223">
    <property type="entry name" value="PRTases_typeI"/>
    <property type="match status" value="1"/>
</dbReference>
<dbReference type="GO" id="GO:0000287">
    <property type="term" value="F:magnesium ion binding"/>
    <property type="evidence" value="ECO:0007669"/>
    <property type="project" value="TreeGrafter"/>
</dbReference>
<dbReference type="Gene3D" id="3.40.50.2020">
    <property type="match status" value="1"/>
</dbReference>
<name>A0AAP0DK69_9ASTR</name>
<dbReference type="GO" id="GO:0032264">
    <property type="term" value="P:IMP salvage"/>
    <property type="evidence" value="ECO:0007669"/>
    <property type="project" value="TreeGrafter"/>
</dbReference>
<keyword evidence="3" id="KW-1185">Reference proteome</keyword>
<dbReference type="Proteomes" id="UP001408789">
    <property type="component" value="Unassembled WGS sequence"/>
</dbReference>
<dbReference type="AlphaFoldDB" id="A0AAP0DK69"/>
<feature type="domain" description="Phosphoribosyltransferase" evidence="1">
    <location>
        <begin position="206"/>
        <end position="328"/>
    </location>
</feature>
<dbReference type="GO" id="GO:0004422">
    <property type="term" value="F:hypoxanthine phosphoribosyltransferase activity"/>
    <property type="evidence" value="ECO:0007669"/>
    <property type="project" value="TreeGrafter"/>
</dbReference>
<dbReference type="SUPFAM" id="SSF53271">
    <property type="entry name" value="PRTase-like"/>
    <property type="match status" value="1"/>
</dbReference>
<dbReference type="EMBL" id="JBCNJP010000008">
    <property type="protein sequence ID" value="KAK9074615.1"/>
    <property type="molecule type" value="Genomic_DNA"/>
</dbReference>
<protein>
    <recommendedName>
        <fullName evidence="1">Phosphoribosyltransferase domain-containing protein</fullName>
    </recommendedName>
</protein>
<dbReference type="InterPro" id="IPR000836">
    <property type="entry name" value="PRTase_dom"/>
</dbReference>
<reference evidence="2 3" key="1">
    <citation type="submission" date="2024-04" db="EMBL/GenBank/DDBJ databases">
        <title>The reference genome of an endangered Asteraceae, Deinandra increscens subsp. villosa, native to the Central Coast of California.</title>
        <authorList>
            <person name="Guilliams M."/>
            <person name="Hasenstab-Lehman K."/>
            <person name="Meyer R."/>
            <person name="Mcevoy S."/>
        </authorList>
    </citation>
    <scope>NUCLEOTIDE SEQUENCE [LARGE SCALE GENOMIC DNA]</scope>
    <source>
        <tissue evidence="2">Leaf</tissue>
    </source>
</reference>